<evidence type="ECO:0000256" key="5">
    <source>
        <dbReference type="ARBA" id="ARBA00022967"/>
    </source>
</evidence>
<dbReference type="SUPFAM" id="SSF52540">
    <property type="entry name" value="P-loop containing nucleoside triphosphate hydrolases"/>
    <property type="match status" value="1"/>
</dbReference>
<dbReference type="InterPro" id="IPR003439">
    <property type="entry name" value="ABC_transporter-like_ATP-bd"/>
</dbReference>
<evidence type="ECO:0000313" key="9">
    <source>
        <dbReference type="Proteomes" id="UP001500021"/>
    </source>
</evidence>
<dbReference type="Pfam" id="PF00005">
    <property type="entry name" value="ABC_tran"/>
    <property type="match status" value="1"/>
</dbReference>
<keyword evidence="4" id="KW-0067">ATP-binding</keyword>
<evidence type="ECO:0000256" key="4">
    <source>
        <dbReference type="ARBA" id="ARBA00022840"/>
    </source>
</evidence>
<name>A0ABP3WID0_9GAMM</name>
<accession>A0ABP3WID0</accession>
<keyword evidence="1" id="KW-0813">Transport</keyword>
<evidence type="ECO:0000256" key="2">
    <source>
        <dbReference type="ARBA" id="ARBA00022741"/>
    </source>
</evidence>
<keyword evidence="5" id="KW-1278">Translocase</keyword>
<evidence type="ECO:0000313" key="8">
    <source>
        <dbReference type="EMBL" id="GAA0813846.1"/>
    </source>
</evidence>
<reference evidence="9" key="1">
    <citation type="journal article" date="2019" name="Int. J. Syst. Evol. Microbiol.">
        <title>The Global Catalogue of Microorganisms (GCM) 10K type strain sequencing project: providing services to taxonomists for standard genome sequencing and annotation.</title>
        <authorList>
            <consortium name="The Broad Institute Genomics Platform"/>
            <consortium name="The Broad Institute Genome Sequencing Center for Infectious Disease"/>
            <person name="Wu L."/>
            <person name="Ma J."/>
        </authorList>
    </citation>
    <scope>NUCLEOTIDE SEQUENCE [LARGE SCALE GENOMIC DNA]</scope>
    <source>
        <strain evidence="9">JCM 15608</strain>
    </source>
</reference>
<dbReference type="PROSITE" id="PS50893">
    <property type="entry name" value="ABC_TRANSPORTER_2"/>
    <property type="match status" value="1"/>
</dbReference>
<dbReference type="SMART" id="SM00382">
    <property type="entry name" value="AAA"/>
    <property type="match status" value="1"/>
</dbReference>
<keyword evidence="2" id="KW-0547">Nucleotide-binding</keyword>
<evidence type="ECO:0000256" key="6">
    <source>
        <dbReference type="ARBA" id="ARBA00023136"/>
    </source>
</evidence>
<keyword evidence="6" id="KW-0472">Membrane</keyword>
<dbReference type="EMBL" id="BAAAFA010000003">
    <property type="protein sequence ID" value="GAA0813846.1"/>
    <property type="molecule type" value="Genomic_DNA"/>
</dbReference>
<evidence type="ECO:0000259" key="7">
    <source>
        <dbReference type="PROSITE" id="PS50893"/>
    </source>
</evidence>
<organism evidence="8 9">
    <name type="scientific">Colwellia asteriadis</name>
    <dbReference type="NCBI Taxonomy" id="517723"/>
    <lineage>
        <taxon>Bacteria</taxon>
        <taxon>Pseudomonadati</taxon>
        <taxon>Pseudomonadota</taxon>
        <taxon>Gammaproteobacteria</taxon>
        <taxon>Alteromonadales</taxon>
        <taxon>Colwelliaceae</taxon>
        <taxon>Colwellia</taxon>
    </lineage>
</organism>
<keyword evidence="3" id="KW-0201">Cytochrome c-type biogenesis</keyword>
<sequence length="231" mass="25414">MTPSTTPKASLLLSAKNLTCIRQDRLLFDALSFDVFAGDIIQVEGPNGSGKTSLLRILTGLSQPYEGQVLFQSTATHNKENLQAITRYREEYQQNLLYFGHLSGIKGEMTVEENLNFNIALHGDNADGQAQALTNVNLMGFEDNLASNLSAGQHRRTALARLYQSNAPIWILDEPFTAIDKQGVSDLEALFLAHAQRGGCIILTTHQDLSALANTQLKKITLDYSNDIAFD</sequence>
<dbReference type="Gene3D" id="3.40.50.300">
    <property type="entry name" value="P-loop containing nucleotide triphosphate hydrolases"/>
    <property type="match status" value="1"/>
</dbReference>
<dbReference type="PANTHER" id="PTHR43499:SF1">
    <property type="entry name" value="ABC TRANSPORTER I FAMILY MEMBER 1"/>
    <property type="match status" value="1"/>
</dbReference>
<feature type="domain" description="ABC transporter" evidence="7">
    <location>
        <begin position="13"/>
        <end position="230"/>
    </location>
</feature>
<dbReference type="NCBIfam" id="NF010061">
    <property type="entry name" value="PRK13538.1"/>
    <property type="match status" value="1"/>
</dbReference>
<dbReference type="InterPro" id="IPR027417">
    <property type="entry name" value="P-loop_NTPase"/>
</dbReference>
<proteinExistence type="predicted"/>
<dbReference type="Proteomes" id="UP001500021">
    <property type="component" value="Unassembled WGS sequence"/>
</dbReference>
<dbReference type="InterPro" id="IPR003593">
    <property type="entry name" value="AAA+_ATPase"/>
</dbReference>
<evidence type="ECO:0000256" key="3">
    <source>
        <dbReference type="ARBA" id="ARBA00022748"/>
    </source>
</evidence>
<dbReference type="RefSeq" id="WP_343815680.1">
    <property type="nucleotide sequence ID" value="NZ_BAAAFA010000003.1"/>
</dbReference>
<evidence type="ECO:0000256" key="1">
    <source>
        <dbReference type="ARBA" id="ARBA00022448"/>
    </source>
</evidence>
<dbReference type="NCBIfam" id="TIGR01189">
    <property type="entry name" value="ccmA"/>
    <property type="match status" value="1"/>
</dbReference>
<comment type="caution">
    <text evidence="8">The sequence shown here is derived from an EMBL/GenBank/DDBJ whole genome shotgun (WGS) entry which is preliminary data.</text>
</comment>
<keyword evidence="9" id="KW-1185">Reference proteome</keyword>
<protein>
    <submittedName>
        <fullName evidence="8">Cytochrome c biogenesis heme-transporting ATPase CcmA</fullName>
    </submittedName>
</protein>
<gene>
    <name evidence="8" type="primary">ccmA</name>
    <name evidence="8" type="ORF">GCM10009111_09800</name>
</gene>
<dbReference type="PANTHER" id="PTHR43499">
    <property type="entry name" value="ABC TRANSPORTER I FAMILY MEMBER 1"/>
    <property type="match status" value="1"/>
</dbReference>
<dbReference type="InterPro" id="IPR005895">
    <property type="entry name" value="ABC_transptr_haem_export_CcmA"/>
</dbReference>